<reference evidence="1 2" key="1">
    <citation type="submission" date="2019-04" db="EMBL/GenBank/DDBJ databases">
        <title>Microbes associate with the intestines of laboratory mice.</title>
        <authorList>
            <person name="Navarre W."/>
            <person name="Wong E."/>
            <person name="Huang K.C."/>
            <person name="Tropini C."/>
            <person name="Ng K."/>
            <person name="Yu B."/>
        </authorList>
    </citation>
    <scope>NUCLEOTIDE SEQUENCE [LARGE SCALE GENOMIC DNA]</scope>
    <source>
        <strain evidence="1 2">NM83_B4-11</strain>
    </source>
</reference>
<keyword evidence="2" id="KW-1185">Reference proteome</keyword>
<dbReference type="EMBL" id="SSTI01000002">
    <property type="protein sequence ID" value="THG41605.1"/>
    <property type="molecule type" value="Genomic_DNA"/>
</dbReference>
<dbReference type="Proteomes" id="UP000308038">
    <property type="component" value="Unassembled WGS sequence"/>
</dbReference>
<dbReference type="RefSeq" id="WP_136450755.1">
    <property type="nucleotide sequence ID" value="NZ_SSTI01000002.1"/>
</dbReference>
<dbReference type="SUPFAM" id="SSF109854">
    <property type="entry name" value="DinB/YfiT-like putative metalloenzymes"/>
    <property type="match status" value="1"/>
</dbReference>
<gene>
    <name evidence="1" type="ORF">E5988_03620</name>
</gene>
<dbReference type="InterPro" id="IPR018531">
    <property type="entry name" value="DUF1993"/>
</dbReference>
<comment type="caution">
    <text evidence="1">The sequence shown here is derived from an EMBL/GenBank/DDBJ whole genome shotgun (WGS) entry which is preliminary data.</text>
</comment>
<sequence>MTLSLYDAVIPSNIQILGAIDRLLDKAEAFAAEKGMTAAELIDARLAPDMLPFGYQVKSVAEHSIGGIEGVRGGNFSPSMAPWPTDFAGLHERIQGAIAALEAVDRAEFDALADRDTQFSMGELRMPFTGAQFLLSFAQPNFYFHATTAYGILRAQGMKIGKRNFLGALRIKR</sequence>
<protein>
    <submittedName>
        <fullName evidence="1">DUF1993 domain-containing protein</fullName>
    </submittedName>
</protein>
<evidence type="ECO:0000313" key="1">
    <source>
        <dbReference type="EMBL" id="THG41605.1"/>
    </source>
</evidence>
<dbReference type="Pfam" id="PF09351">
    <property type="entry name" value="DUF1993"/>
    <property type="match status" value="1"/>
</dbReference>
<dbReference type="Gene3D" id="1.20.120.450">
    <property type="entry name" value="dinb family like domain"/>
    <property type="match status" value="1"/>
</dbReference>
<name>A0ABY2QKH8_9SPHN</name>
<dbReference type="InterPro" id="IPR034660">
    <property type="entry name" value="DinB/YfiT-like"/>
</dbReference>
<accession>A0ABY2QKH8</accession>
<organism evidence="1 2">
    <name type="scientific">Sphingomonas olei</name>
    <dbReference type="NCBI Taxonomy" id="1886787"/>
    <lineage>
        <taxon>Bacteria</taxon>
        <taxon>Pseudomonadati</taxon>
        <taxon>Pseudomonadota</taxon>
        <taxon>Alphaproteobacteria</taxon>
        <taxon>Sphingomonadales</taxon>
        <taxon>Sphingomonadaceae</taxon>
        <taxon>Sphingomonas</taxon>
    </lineage>
</organism>
<dbReference type="PANTHER" id="PTHR36922">
    <property type="entry name" value="BLL2446 PROTEIN"/>
    <property type="match status" value="1"/>
</dbReference>
<dbReference type="PANTHER" id="PTHR36922:SF1">
    <property type="entry name" value="DUF1993 DOMAIN-CONTAINING PROTEIN"/>
    <property type="match status" value="1"/>
</dbReference>
<proteinExistence type="predicted"/>
<evidence type="ECO:0000313" key="2">
    <source>
        <dbReference type="Proteomes" id="UP000308038"/>
    </source>
</evidence>